<feature type="domain" description="AAA" evidence="1">
    <location>
        <begin position="4"/>
        <end position="179"/>
    </location>
</feature>
<accession>G9X178</accession>
<dbReference type="HOGENOM" id="CLU_037612_1_4_9"/>
<dbReference type="EMBL" id="AFZE01000025">
    <property type="protein sequence ID" value="EHL14536.1"/>
    <property type="molecule type" value="Genomic_DNA"/>
</dbReference>
<dbReference type="RefSeq" id="WP_009526338.1">
    <property type="nucleotide sequence ID" value="NZ_ALNK01000003.1"/>
</dbReference>
<dbReference type="Proteomes" id="UP000005244">
    <property type="component" value="Unassembled WGS sequence"/>
</dbReference>
<gene>
    <name evidence="4" type="ORF">HMPREF1143_0713</name>
    <name evidence="3" type="ORF">HMPREF9628_01766</name>
    <name evidence="2" type="ORF">HMPREF9629_02122</name>
</gene>
<reference evidence="3 5" key="2">
    <citation type="submission" date="2011-08" db="EMBL/GenBank/DDBJ databases">
        <title>The Genome Sequence of Eubacteriaceae bacterium CM5.</title>
        <authorList>
            <consortium name="The Broad Institute Genome Sequencing Platform"/>
            <person name="Earl A."/>
            <person name="Ward D."/>
            <person name="Feldgarden M."/>
            <person name="Gevers D."/>
            <person name="Sizova M."/>
            <person name="Hazen A."/>
            <person name="Epstein S."/>
            <person name="Young S.K."/>
            <person name="Zeng Q."/>
            <person name="Gargeya S."/>
            <person name="Fitzgerald M."/>
            <person name="Haas B."/>
            <person name="Abouelleil A."/>
            <person name="Alvarado L."/>
            <person name="Arachchi H.M."/>
            <person name="Berlin A."/>
            <person name="Brown A."/>
            <person name="Chapman S.B."/>
            <person name="Chen Z."/>
            <person name="Dunbar C."/>
            <person name="Freedman E."/>
            <person name="Gearin G."/>
            <person name="Gellesch M."/>
            <person name="Goldberg J."/>
            <person name="Griggs A."/>
            <person name="Gujja S."/>
            <person name="Heiman D."/>
            <person name="Howarth C."/>
            <person name="Larson L."/>
            <person name="Lui A."/>
            <person name="MacDonald P.J.P."/>
            <person name="Montmayeur A."/>
            <person name="Murphy C."/>
            <person name="Neiman D."/>
            <person name="Pearson M."/>
            <person name="Priest M."/>
            <person name="Roberts A."/>
            <person name="Saif S."/>
            <person name="Shea T."/>
            <person name="Shenoy N."/>
            <person name="Sisk P."/>
            <person name="Stolte C."/>
            <person name="Sykes S."/>
            <person name="Wortman J."/>
            <person name="Nusbaum C."/>
            <person name="Birren B."/>
        </authorList>
    </citation>
    <scope>NUCLEOTIDE SEQUENCE [LARGE SCALE GENOMIC DNA]</scope>
    <source>
        <strain evidence="3 5">CM5</strain>
    </source>
</reference>
<dbReference type="Proteomes" id="UP000006437">
    <property type="component" value="Unassembled WGS sequence"/>
</dbReference>
<reference evidence="4 6" key="3">
    <citation type="submission" date="2012-07" db="EMBL/GenBank/DDBJ databases">
        <authorList>
            <person name="Durkin A.S."/>
            <person name="McCorrison J."/>
            <person name="Torralba M."/>
            <person name="Gillis M."/>
            <person name="Methe B."/>
            <person name="Sutton G."/>
            <person name="Nelson K.E."/>
        </authorList>
    </citation>
    <scope>NUCLEOTIDE SEQUENCE [LARGE SCALE GENOMIC DNA]</scope>
    <source>
        <strain evidence="4 6">OBRC8</strain>
    </source>
</reference>
<evidence type="ECO:0000313" key="3">
    <source>
        <dbReference type="EMBL" id="EHL19135.1"/>
    </source>
</evidence>
<dbReference type="PATRIC" id="fig|796937.3.peg.1376"/>
<dbReference type="InterPro" id="IPR025669">
    <property type="entry name" value="AAA_dom"/>
</dbReference>
<evidence type="ECO:0000259" key="1">
    <source>
        <dbReference type="Pfam" id="PF13614"/>
    </source>
</evidence>
<organism evidence="3 5">
    <name type="scientific">Peptoanaerobacter stomatis</name>
    <dbReference type="NCBI Taxonomy" id="796937"/>
    <lineage>
        <taxon>Bacteria</taxon>
        <taxon>Bacillati</taxon>
        <taxon>Bacillota</taxon>
        <taxon>Clostridia</taxon>
        <taxon>Peptostreptococcales</taxon>
        <taxon>Filifactoraceae</taxon>
        <taxon>Peptoanaerobacter</taxon>
    </lineage>
</organism>
<dbReference type="Pfam" id="PF13614">
    <property type="entry name" value="AAA_31"/>
    <property type="match status" value="1"/>
</dbReference>
<dbReference type="Proteomes" id="UP000003379">
    <property type="component" value="Unassembled WGS sequence"/>
</dbReference>
<dbReference type="CDD" id="cd02042">
    <property type="entry name" value="ParAB_family"/>
    <property type="match status" value="1"/>
</dbReference>
<dbReference type="SUPFAM" id="SSF52540">
    <property type="entry name" value="P-loop containing nucleoside triphosphate hydrolases"/>
    <property type="match status" value="1"/>
</dbReference>
<dbReference type="InterPro" id="IPR050678">
    <property type="entry name" value="DNA_Partitioning_ATPase"/>
</dbReference>
<evidence type="ECO:0000313" key="4">
    <source>
        <dbReference type="EMBL" id="EJU24731.1"/>
    </source>
</evidence>
<protein>
    <submittedName>
        <fullName evidence="4">VirC1-like protein</fullName>
    </submittedName>
</protein>
<dbReference type="InterPro" id="IPR027417">
    <property type="entry name" value="P-loop_NTPase"/>
</dbReference>
<name>G9XD39_9FIRM</name>
<dbReference type="Gene3D" id="3.40.50.300">
    <property type="entry name" value="P-loop containing nucleotide triphosphate hydrolases"/>
    <property type="match status" value="1"/>
</dbReference>
<sequence length="261" mass="29271">MKTHIISISNNKGGSGKTTLTGNLGYALASHGKKVLLIDADMQMNLTRSYDMQMDKDKNVYKAVSLEEDLSDFISKTNYENIDMVISDYMLSAVDMQLVGKDDKETVIKKIITPLKQSGAYNYIIIDTCPFLGLLNYNILVSSDYVLIPVELSAFGVEGLEPLSNFIEEVRIFNKDLEILGIVETKVDKRESTTDETRELLRDLFGDKILSSDIPVDINIKKSQFLGQPVCHFSSDSRASIAYKNLAKEVDSLVNKKKYNK</sequence>
<evidence type="ECO:0000313" key="6">
    <source>
        <dbReference type="Proteomes" id="UP000005244"/>
    </source>
</evidence>
<dbReference type="AlphaFoldDB" id="G9XD39"/>
<proteinExistence type="predicted"/>
<accession>J4WI16</accession>
<dbReference type="PANTHER" id="PTHR13696:SF99">
    <property type="entry name" value="COBYRINIC ACID AC-DIAMIDE SYNTHASE"/>
    <property type="match status" value="1"/>
</dbReference>
<comment type="caution">
    <text evidence="3">The sequence shown here is derived from an EMBL/GenBank/DDBJ whole genome shotgun (WGS) entry which is preliminary data.</text>
</comment>
<reference evidence="2 7" key="1">
    <citation type="submission" date="2011-08" db="EMBL/GenBank/DDBJ databases">
        <title>The Genome Sequence of Eubacteriaceae bacterium ACC19a.</title>
        <authorList>
            <consortium name="The Broad Institute Genome Sequencing Platform"/>
            <person name="Earl A."/>
            <person name="Ward D."/>
            <person name="Feldgarden M."/>
            <person name="Gevers D."/>
            <person name="Sizova M."/>
            <person name="Hazen A."/>
            <person name="Epstein S."/>
            <person name="Young S.K."/>
            <person name="Zeng Q."/>
            <person name="Gargeya S."/>
            <person name="Fitzgerald M."/>
            <person name="Haas B."/>
            <person name="Abouelleil A."/>
            <person name="Alvarado L."/>
            <person name="Arachchi H.M."/>
            <person name="Berlin A."/>
            <person name="Brown A."/>
            <person name="Chapman S.B."/>
            <person name="Chen Z."/>
            <person name="Dunbar C."/>
            <person name="Freedman E."/>
            <person name="Gearin G."/>
            <person name="Gellesch M."/>
            <person name="Goldberg J."/>
            <person name="Griggs A."/>
            <person name="Gujja S."/>
            <person name="Heiman D."/>
            <person name="Howarth C."/>
            <person name="Larson L."/>
            <person name="Lui A."/>
            <person name="MacDonald P.J.P."/>
            <person name="Montmayeur A."/>
            <person name="Murphy C."/>
            <person name="Neiman D."/>
            <person name="Pearson M."/>
            <person name="Priest M."/>
            <person name="Roberts A."/>
            <person name="Saif S."/>
            <person name="Shea T."/>
            <person name="Shenoy N."/>
            <person name="Sisk P."/>
            <person name="Stolte C."/>
            <person name="Sykes S."/>
            <person name="Wortman J."/>
            <person name="Nusbaum C."/>
            <person name="Birren B."/>
        </authorList>
    </citation>
    <scope>NUCLEOTIDE SEQUENCE [LARGE SCALE GENOMIC DNA]</scope>
    <source>
        <strain evidence="2 7">ACC19a</strain>
    </source>
</reference>
<evidence type="ECO:0000313" key="2">
    <source>
        <dbReference type="EMBL" id="EHL14536.1"/>
    </source>
</evidence>
<evidence type="ECO:0000313" key="7">
    <source>
        <dbReference type="Proteomes" id="UP000006437"/>
    </source>
</evidence>
<evidence type="ECO:0000313" key="5">
    <source>
        <dbReference type="Proteomes" id="UP000003379"/>
    </source>
</evidence>
<keyword evidence="6" id="KW-1185">Reference proteome</keyword>
<dbReference type="EMBL" id="ALNK01000003">
    <property type="protein sequence ID" value="EJU24731.1"/>
    <property type="molecule type" value="Genomic_DNA"/>
</dbReference>
<accession>G9XD39</accession>
<dbReference type="EMBL" id="AFZG01000029">
    <property type="protein sequence ID" value="EHL19135.1"/>
    <property type="molecule type" value="Genomic_DNA"/>
</dbReference>
<dbReference type="STRING" id="796937.HMPREF9630_01737"/>
<dbReference type="PANTHER" id="PTHR13696">
    <property type="entry name" value="P-LOOP CONTAINING NUCLEOSIDE TRIPHOSPHATE HYDROLASE"/>
    <property type="match status" value="1"/>
</dbReference>